<protein>
    <submittedName>
        <fullName evidence="1">Uncharacterized protein</fullName>
    </submittedName>
</protein>
<proteinExistence type="predicted"/>
<dbReference type="Proteomes" id="UP000306196">
    <property type="component" value="Unassembled WGS sequence"/>
</dbReference>
<gene>
    <name evidence="1" type="ORF">FEM03_09965</name>
</gene>
<evidence type="ECO:0000313" key="2">
    <source>
        <dbReference type="Proteomes" id="UP000306196"/>
    </source>
</evidence>
<dbReference type="RefSeq" id="WP_138086108.1">
    <property type="nucleotide sequence ID" value="NZ_VAUV01000007.1"/>
</dbReference>
<comment type="caution">
    <text evidence="1">The sequence shown here is derived from an EMBL/GenBank/DDBJ whole genome shotgun (WGS) entry which is preliminary data.</text>
</comment>
<dbReference type="EMBL" id="VAUV01000007">
    <property type="protein sequence ID" value="TLD70635.1"/>
    <property type="molecule type" value="Genomic_DNA"/>
</dbReference>
<reference evidence="1 2" key="1">
    <citation type="submission" date="2019-05" db="EMBL/GenBank/DDBJ databases">
        <title>Verrucobacter flavum gen. nov., sp. nov. a new member of the family Verrucomicrobiaceae.</title>
        <authorList>
            <person name="Szuroczki S."/>
            <person name="Abbaszade G."/>
            <person name="Szabo A."/>
            <person name="Felfoldi T."/>
            <person name="Schumann P."/>
            <person name="Boka K."/>
            <person name="Keki Z."/>
            <person name="Toumi M."/>
            <person name="Toth E."/>
        </authorList>
    </citation>
    <scope>NUCLEOTIDE SEQUENCE [LARGE SCALE GENOMIC DNA]</scope>
    <source>
        <strain evidence="1 2">MG-N-17</strain>
    </source>
</reference>
<evidence type="ECO:0000313" key="1">
    <source>
        <dbReference type="EMBL" id="TLD70635.1"/>
    </source>
</evidence>
<sequence length="194" mass="22160">MVDLEEIARKGLLEEGQKGFYELFYFASENEYAQETRVDMKEMFEAHFKSGIGEVEVWSLKEKDFHDYVMGSLTMGILRRSPGIPLAFINISPKDENDPEGMSLCFLFAKVDDGVRVVFEEPTGRESPFLEDGVSVWKKKDGESFRGRFVRVLDGKAYFRSDFMDGLVVPVEMLAAEDRSRAEALERAEKKGSR</sequence>
<organism evidence="1 2">
    <name type="scientific">Phragmitibacter flavus</name>
    <dbReference type="NCBI Taxonomy" id="2576071"/>
    <lineage>
        <taxon>Bacteria</taxon>
        <taxon>Pseudomonadati</taxon>
        <taxon>Verrucomicrobiota</taxon>
        <taxon>Verrucomicrobiia</taxon>
        <taxon>Verrucomicrobiales</taxon>
        <taxon>Verrucomicrobiaceae</taxon>
        <taxon>Phragmitibacter</taxon>
    </lineage>
</organism>
<keyword evidence="2" id="KW-1185">Reference proteome</keyword>
<accession>A0A5R8KF79</accession>
<name>A0A5R8KF79_9BACT</name>
<dbReference type="AlphaFoldDB" id="A0A5R8KF79"/>